<gene>
    <name evidence="7" type="ORF">A4U43_C07F34000</name>
</gene>
<dbReference type="GO" id="GO:0000987">
    <property type="term" value="F:cis-regulatory region sequence-specific DNA binding"/>
    <property type="evidence" value="ECO:0007669"/>
    <property type="project" value="InterPro"/>
</dbReference>
<dbReference type="PROSITE" id="PS50066">
    <property type="entry name" value="MADS_BOX_2"/>
    <property type="match status" value="1"/>
</dbReference>
<dbReference type="PANTHER" id="PTHR48019">
    <property type="entry name" value="SERUM RESPONSE FACTOR HOMOLOG"/>
    <property type="match status" value="1"/>
</dbReference>
<dbReference type="SMART" id="SM00432">
    <property type="entry name" value="MADS"/>
    <property type="match status" value="1"/>
</dbReference>
<feature type="domain" description="MADS-box" evidence="6">
    <location>
        <begin position="1"/>
        <end position="49"/>
    </location>
</feature>
<keyword evidence="3" id="KW-0238">DNA-binding</keyword>
<evidence type="ECO:0000256" key="2">
    <source>
        <dbReference type="ARBA" id="ARBA00023015"/>
    </source>
</evidence>
<dbReference type="Pfam" id="PF00319">
    <property type="entry name" value="SRF-TF"/>
    <property type="match status" value="1"/>
</dbReference>
<evidence type="ECO:0000313" key="8">
    <source>
        <dbReference type="Proteomes" id="UP000243459"/>
    </source>
</evidence>
<keyword evidence="2" id="KW-0805">Transcription regulation</keyword>
<name>A0A5P1EKL7_ASPOF</name>
<evidence type="ECO:0000256" key="4">
    <source>
        <dbReference type="ARBA" id="ARBA00023163"/>
    </source>
</evidence>
<keyword evidence="8" id="KW-1185">Reference proteome</keyword>
<dbReference type="InterPro" id="IPR050142">
    <property type="entry name" value="MADS-box/MEF2_TF"/>
</dbReference>
<dbReference type="EMBL" id="CM007387">
    <property type="protein sequence ID" value="ONK65131.1"/>
    <property type="molecule type" value="Genomic_DNA"/>
</dbReference>
<keyword evidence="4" id="KW-0804">Transcription</keyword>
<sequence>MARKKVTLAWISNDAKRRATLKKRRNGLFKKVNELSTLCDVPACAIVYAPDEAQPEVWPMEPEAKRILEHLKAMPESEQRKKRVNQEGFAMQRMVKLEEQIFKQQREIRELEMKIVMHQCTAGRKLVDLGIEDLGILERLVDDTLKDVHERIVQVRNLNPNLNSNPDAIIVREEKPIMMMDGCHGGGGGYLDDVVMKKPCMGSYENMLALMDASSFYPF</sequence>
<reference evidence="8" key="1">
    <citation type="journal article" date="2017" name="Nat. Commun.">
        <title>The asparagus genome sheds light on the origin and evolution of a young Y chromosome.</title>
        <authorList>
            <person name="Harkess A."/>
            <person name="Zhou J."/>
            <person name="Xu C."/>
            <person name="Bowers J.E."/>
            <person name="Van der Hulst R."/>
            <person name="Ayyampalayam S."/>
            <person name="Mercati F."/>
            <person name="Riccardi P."/>
            <person name="McKain M.R."/>
            <person name="Kakrana A."/>
            <person name="Tang H."/>
            <person name="Ray J."/>
            <person name="Groenendijk J."/>
            <person name="Arikit S."/>
            <person name="Mathioni S.M."/>
            <person name="Nakano M."/>
            <person name="Shan H."/>
            <person name="Telgmann-Rauber A."/>
            <person name="Kanno A."/>
            <person name="Yue Z."/>
            <person name="Chen H."/>
            <person name="Li W."/>
            <person name="Chen Y."/>
            <person name="Xu X."/>
            <person name="Zhang Y."/>
            <person name="Luo S."/>
            <person name="Chen H."/>
            <person name="Gao J."/>
            <person name="Mao Z."/>
            <person name="Pires J.C."/>
            <person name="Luo M."/>
            <person name="Kudrna D."/>
            <person name="Wing R.A."/>
            <person name="Meyers B.C."/>
            <person name="Yi K."/>
            <person name="Kong H."/>
            <person name="Lavrijsen P."/>
            <person name="Sunseri F."/>
            <person name="Falavigna A."/>
            <person name="Ye Y."/>
            <person name="Leebens-Mack J.H."/>
            <person name="Chen G."/>
        </authorList>
    </citation>
    <scope>NUCLEOTIDE SEQUENCE [LARGE SCALE GENOMIC DNA]</scope>
    <source>
        <strain evidence="8">cv. DH0086</strain>
    </source>
</reference>
<accession>A0A5P1EKL7</accession>
<dbReference type="AlphaFoldDB" id="A0A5P1EKL7"/>
<evidence type="ECO:0000256" key="1">
    <source>
        <dbReference type="ARBA" id="ARBA00004123"/>
    </source>
</evidence>
<dbReference type="InterPro" id="IPR036879">
    <property type="entry name" value="TF_MADSbox_sf"/>
</dbReference>
<evidence type="ECO:0000259" key="6">
    <source>
        <dbReference type="PROSITE" id="PS50066"/>
    </source>
</evidence>
<evidence type="ECO:0000256" key="3">
    <source>
        <dbReference type="ARBA" id="ARBA00023125"/>
    </source>
</evidence>
<organism evidence="7 8">
    <name type="scientific">Asparagus officinalis</name>
    <name type="common">Garden asparagus</name>
    <dbReference type="NCBI Taxonomy" id="4686"/>
    <lineage>
        <taxon>Eukaryota</taxon>
        <taxon>Viridiplantae</taxon>
        <taxon>Streptophyta</taxon>
        <taxon>Embryophyta</taxon>
        <taxon>Tracheophyta</taxon>
        <taxon>Spermatophyta</taxon>
        <taxon>Magnoliopsida</taxon>
        <taxon>Liliopsida</taxon>
        <taxon>Asparagales</taxon>
        <taxon>Asparagaceae</taxon>
        <taxon>Asparagoideae</taxon>
        <taxon>Asparagus</taxon>
    </lineage>
</organism>
<dbReference type="OrthoDB" id="762064at2759"/>
<dbReference type="Gramene" id="ONK65131">
    <property type="protein sequence ID" value="ONK65131"/>
    <property type="gene ID" value="A4U43_C07F34000"/>
</dbReference>
<dbReference type="GO" id="GO:0000981">
    <property type="term" value="F:DNA-binding transcription factor activity, RNA polymerase II-specific"/>
    <property type="evidence" value="ECO:0007669"/>
    <property type="project" value="InterPro"/>
</dbReference>
<dbReference type="SUPFAM" id="SSF55455">
    <property type="entry name" value="SRF-like"/>
    <property type="match status" value="1"/>
</dbReference>
<dbReference type="InterPro" id="IPR033897">
    <property type="entry name" value="SRF-like_MADS-box"/>
</dbReference>
<dbReference type="InterPro" id="IPR002100">
    <property type="entry name" value="TF_MADSbox"/>
</dbReference>
<evidence type="ECO:0000313" key="7">
    <source>
        <dbReference type="EMBL" id="ONK65131.1"/>
    </source>
</evidence>
<dbReference type="GO" id="GO:0046983">
    <property type="term" value="F:protein dimerization activity"/>
    <property type="evidence" value="ECO:0007669"/>
    <property type="project" value="InterPro"/>
</dbReference>
<dbReference type="CDD" id="cd00266">
    <property type="entry name" value="MADS_SRF_like"/>
    <property type="match status" value="1"/>
</dbReference>
<dbReference type="Proteomes" id="UP000243459">
    <property type="component" value="Chromosome 7"/>
</dbReference>
<dbReference type="GO" id="GO:0045944">
    <property type="term" value="P:positive regulation of transcription by RNA polymerase II"/>
    <property type="evidence" value="ECO:0007669"/>
    <property type="project" value="InterPro"/>
</dbReference>
<dbReference type="PRINTS" id="PR00404">
    <property type="entry name" value="MADSDOMAIN"/>
</dbReference>
<proteinExistence type="predicted"/>
<dbReference type="FunFam" id="3.40.1810.10:FF:000024">
    <property type="entry name" value="Agamous-like MADS-box protein AGL80"/>
    <property type="match status" value="1"/>
</dbReference>
<keyword evidence="5" id="KW-0539">Nucleus</keyword>
<comment type="subcellular location">
    <subcellularLocation>
        <location evidence="1">Nucleus</location>
    </subcellularLocation>
</comment>
<evidence type="ECO:0000256" key="5">
    <source>
        <dbReference type="ARBA" id="ARBA00023242"/>
    </source>
</evidence>
<dbReference type="Gene3D" id="3.40.1810.10">
    <property type="entry name" value="Transcription factor, MADS-box"/>
    <property type="match status" value="1"/>
</dbReference>
<dbReference type="GO" id="GO:0005634">
    <property type="term" value="C:nucleus"/>
    <property type="evidence" value="ECO:0007669"/>
    <property type="project" value="UniProtKB-SubCell"/>
</dbReference>
<dbReference type="OMA" id="FAVMNSP"/>
<protein>
    <recommendedName>
        <fullName evidence="6">MADS-box domain-containing protein</fullName>
    </recommendedName>
</protein>